<reference evidence="2 3" key="1">
    <citation type="submission" date="2023-08" db="EMBL/GenBank/DDBJ databases">
        <title>Annotated Genome Sequence of Vanrija albida AlHP1.</title>
        <authorList>
            <person name="Herzog R."/>
        </authorList>
    </citation>
    <scope>NUCLEOTIDE SEQUENCE [LARGE SCALE GENOMIC DNA]</scope>
    <source>
        <strain evidence="2 3">AlHP1</strain>
    </source>
</reference>
<dbReference type="EMBL" id="JBBXJM010000003">
    <property type="protein sequence ID" value="KAL1409827.1"/>
    <property type="molecule type" value="Genomic_DNA"/>
</dbReference>
<proteinExistence type="predicted"/>
<evidence type="ECO:0000313" key="2">
    <source>
        <dbReference type="EMBL" id="KAL1409827.1"/>
    </source>
</evidence>
<name>A0ABR3Q5E1_9TREE</name>
<evidence type="ECO:0000313" key="3">
    <source>
        <dbReference type="Proteomes" id="UP001565368"/>
    </source>
</evidence>
<gene>
    <name evidence="2" type="ORF">Q8F55_003826</name>
</gene>
<dbReference type="GeneID" id="95984869"/>
<organism evidence="2 3">
    <name type="scientific">Vanrija albida</name>
    <dbReference type="NCBI Taxonomy" id="181172"/>
    <lineage>
        <taxon>Eukaryota</taxon>
        <taxon>Fungi</taxon>
        <taxon>Dikarya</taxon>
        <taxon>Basidiomycota</taxon>
        <taxon>Agaricomycotina</taxon>
        <taxon>Tremellomycetes</taxon>
        <taxon>Trichosporonales</taxon>
        <taxon>Trichosporonaceae</taxon>
        <taxon>Vanrija</taxon>
    </lineage>
</organism>
<evidence type="ECO:0000256" key="1">
    <source>
        <dbReference type="SAM" id="MobiDB-lite"/>
    </source>
</evidence>
<sequence>MQRHYTESTGNIAISNIALPDYSFEMREIAPWVARSGLSRRIAEGLAVQAVLRACHGETENYQRDRAVPPAQLEQVLKKDPVFQSMLREFVAQGGDLGNPKGHGAITAYRTRVKNDMWKERKKARAGGGCCSCNADGEPSFGADVKRFMVPMNPSDPTFAAPFANEEDTEGIGAEIDSHVKLTADTRASSISTPNAQAPQQSLLEMPLGNEDDARWEELALQQREDPSSEPDAVW</sequence>
<comment type="caution">
    <text evidence="2">The sequence shown here is derived from an EMBL/GenBank/DDBJ whole genome shotgun (WGS) entry which is preliminary data.</text>
</comment>
<dbReference type="RefSeq" id="XP_069209771.1">
    <property type="nucleotide sequence ID" value="XM_069352353.1"/>
</dbReference>
<feature type="region of interest" description="Disordered" evidence="1">
    <location>
        <begin position="188"/>
        <end position="213"/>
    </location>
</feature>
<protein>
    <submittedName>
        <fullName evidence="2">Uncharacterized protein</fullName>
    </submittedName>
</protein>
<keyword evidence="3" id="KW-1185">Reference proteome</keyword>
<feature type="compositionally biased region" description="Polar residues" evidence="1">
    <location>
        <begin position="188"/>
        <end position="203"/>
    </location>
</feature>
<dbReference type="Proteomes" id="UP001565368">
    <property type="component" value="Unassembled WGS sequence"/>
</dbReference>
<accession>A0ABR3Q5E1</accession>